<comment type="pathway">
    <text evidence="2">Plant hormone metabolism; auxin biosynthesis.</text>
</comment>
<keyword evidence="4 10" id="KW-0285">Flavoprotein</keyword>
<evidence type="ECO:0000256" key="1">
    <source>
        <dbReference type="ARBA" id="ARBA00001974"/>
    </source>
</evidence>
<dbReference type="GO" id="GO:0050660">
    <property type="term" value="F:flavin adenine dinucleotide binding"/>
    <property type="evidence" value="ECO:0000318"/>
    <property type="project" value="GO_Central"/>
</dbReference>
<dbReference type="PANTHER" id="PTHR43539:SF42">
    <property type="entry name" value="OS01G0273800 PROTEIN"/>
    <property type="match status" value="1"/>
</dbReference>
<sequence>METTVIIVGAGPSGLSTAACLSKASIPYKLLEREDCSASLWRKYAYDRLCLHLPKKSSELAFMEIPDPFPNYLTKKMFVEYIDSYISKFGIEPMFWRNVEGAELDRELKKWKVRVRVRNNNKNKSINGEEGEMEEYVGRYLVVATGETAEAYMPEVEGMEKFGGGVMHSKMYKSGKGYEGKKVLVVGSGNSGMEIAYDLVNHSAATSLLVRSPIHILTRRLINLQVFLGKYLPLGFLDSLMVFLSKMVFGDLTKYGMKRPNKGPIYMKRHHGKFPIIDAGTCNKIKSGEIQVISSEIAKVESKKNVIFKDGKMVSFDDIIFCTGFTSSANSWLKDDGSLLNDDGLSKVNQPNHWKGSNGLYCVGLSKRGLFGSKFEAQEVAKDIAAQLQCI</sequence>
<accession>A0A0A0KAJ7</accession>
<evidence type="ECO:0000313" key="12">
    <source>
        <dbReference type="Proteomes" id="UP000029981"/>
    </source>
</evidence>
<evidence type="ECO:0000256" key="2">
    <source>
        <dbReference type="ARBA" id="ARBA00004814"/>
    </source>
</evidence>
<evidence type="ECO:0000256" key="8">
    <source>
        <dbReference type="ARBA" id="ARBA00023070"/>
    </source>
</evidence>
<dbReference type="KEGG" id="csv:101222503"/>
<proteinExistence type="inferred from homology"/>
<evidence type="ECO:0000313" key="11">
    <source>
        <dbReference type="EMBL" id="KGN44831.1"/>
    </source>
</evidence>
<dbReference type="GO" id="GO:0004499">
    <property type="term" value="F:N,N-dimethylaniline monooxygenase activity"/>
    <property type="evidence" value="ECO:0007669"/>
    <property type="project" value="InterPro"/>
</dbReference>
<gene>
    <name evidence="11" type="ORF">Csa_7G390100</name>
</gene>
<dbReference type="PIRSF" id="PIRSF000332">
    <property type="entry name" value="FMO"/>
    <property type="match status" value="1"/>
</dbReference>
<dbReference type="AlphaFoldDB" id="A0A0A0KAJ7"/>
<evidence type="ECO:0000256" key="7">
    <source>
        <dbReference type="ARBA" id="ARBA00023002"/>
    </source>
</evidence>
<dbReference type="GO" id="GO:0009851">
    <property type="term" value="P:auxin biosynthetic process"/>
    <property type="evidence" value="ECO:0007669"/>
    <property type="project" value="UniProtKB-KW"/>
</dbReference>
<keyword evidence="7 10" id="KW-0560">Oxidoreductase</keyword>
<evidence type="ECO:0000256" key="4">
    <source>
        <dbReference type="ARBA" id="ARBA00022630"/>
    </source>
</evidence>
<dbReference type="InterPro" id="IPR020946">
    <property type="entry name" value="Flavin_mOase-like"/>
</dbReference>
<dbReference type="GO" id="GO:0004497">
    <property type="term" value="F:monooxygenase activity"/>
    <property type="evidence" value="ECO:0000318"/>
    <property type="project" value="GO_Central"/>
</dbReference>
<dbReference type="Gene3D" id="3.50.50.60">
    <property type="entry name" value="FAD/NAD(P)-binding domain"/>
    <property type="match status" value="1"/>
</dbReference>
<dbReference type="PRINTS" id="PR00411">
    <property type="entry name" value="PNDRDTASEI"/>
</dbReference>
<evidence type="ECO:0000256" key="3">
    <source>
        <dbReference type="ARBA" id="ARBA00009183"/>
    </source>
</evidence>
<dbReference type="InterPro" id="IPR000960">
    <property type="entry name" value="Flavin_mOase"/>
</dbReference>
<evidence type="ECO:0000256" key="6">
    <source>
        <dbReference type="ARBA" id="ARBA00022857"/>
    </source>
</evidence>
<reference evidence="11 12" key="1">
    <citation type="journal article" date="2009" name="Nat. Genet.">
        <title>The genome of the cucumber, Cucumis sativus L.</title>
        <authorList>
            <person name="Huang S."/>
            <person name="Li R."/>
            <person name="Zhang Z."/>
            <person name="Li L."/>
            <person name="Gu X."/>
            <person name="Fan W."/>
            <person name="Lucas W.J."/>
            <person name="Wang X."/>
            <person name="Xie B."/>
            <person name="Ni P."/>
            <person name="Ren Y."/>
            <person name="Zhu H."/>
            <person name="Li J."/>
            <person name="Lin K."/>
            <person name="Jin W."/>
            <person name="Fei Z."/>
            <person name="Li G."/>
            <person name="Staub J."/>
            <person name="Kilian A."/>
            <person name="van der Vossen E.A."/>
            <person name="Wu Y."/>
            <person name="Guo J."/>
            <person name="He J."/>
            <person name="Jia Z."/>
            <person name="Ren Y."/>
            <person name="Tian G."/>
            <person name="Lu Y."/>
            <person name="Ruan J."/>
            <person name="Qian W."/>
            <person name="Wang M."/>
            <person name="Huang Q."/>
            <person name="Li B."/>
            <person name="Xuan Z."/>
            <person name="Cao J."/>
            <person name="Asan"/>
            <person name="Wu Z."/>
            <person name="Zhang J."/>
            <person name="Cai Q."/>
            <person name="Bai Y."/>
            <person name="Zhao B."/>
            <person name="Han Y."/>
            <person name="Li Y."/>
            <person name="Li X."/>
            <person name="Wang S."/>
            <person name="Shi Q."/>
            <person name="Liu S."/>
            <person name="Cho W.K."/>
            <person name="Kim J.Y."/>
            <person name="Xu Y."/>
            <person name="Heller-Uszynska K."/>
            <person name="Miao H."/>
            <person name="Cheng Z."/>
            <person name="Zhang S."/>
            <person name="Wu J."/>
            <person name="Yang Y."/>
            <person name="Kang H."/>
            <person name="Li M."/>
            <person name="Liang H."/>
            <person name="Ren X."/>
            <person name="Shi Z."/>
            <person name="Wen M."/>
            <person name="Jian M."/>
            <person name="Yang H."/>
            <person name="Zhang G."/>
            <person name="Yang Z."/>
            <person name="Chen R."/>
            <person name="Liu S."/>
            <person name="Li J."/>
            <person name="Ma L."/>
            <person name="Liu H."/>
            <person name="Zhou Y."/>
            <person name="Zhao J."/>
            <person name="Fang X."/>
            <person name="Li G."/>
            <person name="Fang L."/>
            <person name="Li Y."/>
            <person name="Liu D."/>
            <person name="Zheng H."/>
            <person name="Zhang Y."/>
            <person name="Qin N."/>
            <person name="Li Z."/>
            <person name="Yang G."/>
            <person name="Yang S."/>
            <person name="Bolund L."/>
            <person name="Kristiansen K."/>
            <person name="Zheng H."/>
            <person name="Li S."/>
            <person name="Zhang X."/>
            <person name="Yang H."/>
            <person name="Wang J."/>
            <person name="Sun R."/>
            <person name="Zhang B."/>
            <person name="Jiang S."/>
            <person name="Wang J."/>
            <person name="Du Y."/>
            <person name="Li S."/>
        </authorList>
    </citation>
    <scope>NUCLEOTIDE SEQUENCE [LARGE SCALE GENOMIC DNA]</scope>
    <source>
        <strain evidence="12">cv. 9930</strain>
    </source>
</reference>
<name>A0A0A0KAJ7_CUCSA</name>
<keyword evidence="5 10" id="KW-0274">FAD</keyword>
<dbReference type="InterPro" id="IPR050982">
    <property type="entry name" value="Auxin_biosynth/cation_transpt"/>
</dbReference>
<dbReference type="eggNOG" id="KOG1399">
    <property type="taxonomic scope" value="Eukaryota"/>
</dbReference>
<dbReference type="PANTHER" id="PTHR43539">
    <property type="entry name" value="FLAVIN-BINDING MONOOXYGENASE-LIKE PROTEIN (AFU_ORTHOLOGUE AFUA_4G09220)"/>
    <property type="match status" value="1"/>
</dbReference>
<keyword evidence="10" id="KW-0503">Monooxygenase</keyword>
<dbReference type="GO" id="GO:0103075">
    <property type="term" value="F:indole-3-pyruvate monooxygenase activity"/>
    <property type="evidence" value="ECO:0007669"/>
    <property type="project" value="UniProtKB-EC"/>
</dbReference>
<dbReference type="SMR" id="A0A0A0KAJ7"/>
<reference evidence="11 12" key="4">
    <citation type="journal article" date="2011" name="BMC Genomics">
        <title>RNA-Seq improves annotation of protein-coding genes in the cucumber genome.</title>
        <authorList>
            <person name="Li Z."/>
            <person name="Zhang Z."/>
            <person name="Yan P."/>
            <person name="Huang S."/>
            <person name="Fei Z."/>
            <person name="Lin K."/>
        </authorList>
    </citation>
    <scope>NUCLEOTIDE SEQUENCE [LARGE SCALE GENOMIC DNA]</scope>
    <source>
        <strain evidence="12">cv. 9930</strain>
    </source>
</reference>
<dbReference type="OrthoDB" id="66881at2759"/>
<comment type="cofactor">
    <cofactor evidence="1 10">
        <name>FAD</name>
        <dbReference type="ChEBI" id="CHEBI:57692"/>
    </cofactor>
</comment>
<dbReference type="Pfam" id="PF00743">
    <property type="entry name" value="FMO-like"/>
    <property type="match status" value="1"/>
</dbReference>
<evidence type="ECO:0000256" key="9">
    <source>
        <dbReference type="ARBA" id="ARBA00047707"/>
    </source>
</evidence>
<comment type="similarity">
    <text evidence="3 10">Belongs to the FMO family.</text>
</comment>
<dbReference type="GO" id="GO:0050661">
    <property type="term" value="F:NADP binding"/>
    <property type="evidence" value="ECO:0007669"/>
    <property type="project" value="InterPro"/>
</dbReference>
<evidence type="ECO:0000256" key="5">
    <source>
        <dbReference type="ARBA" id="ARBA00022827"/>
    </source>
</evidence>
<dbReference type="EC" id="1.-.-.-" evidence="10"/>
<dbReference type="InterPro" id="IPR036188">
    <property type="entry name" value="FAD/NAD-bd_sf"/>
</dbReference>
<dbReference type="Gramene" id="KGN44831">
    <property type="protein sequence ID" value="KGN44831"/>
    <property type="gene ID" value="Csa_7G390100"/>
</dbReference>
<dbReference type="EMBL" id="CM002928">
    <property type="protein sequence ID" value="KGN44831.1"/>
    <property type="molecule type" value="Genomic_DNA"/>
</dbReference>
<protein>
    <recommendedName>
        <fullName evidence="10">Flavin-containing monooxygenase</fullName>
        <ecNumber evidence="10">1.-.-.-</ecNumber>
    </recommendedName>
</protein>
<organism evidence="11 12">
    <name type="scientific">Cucumis sativus</name>
    <name type="common">Cucumber</name>
    <dbReference type="NCBI Taxonomy" id="3659"/>
    <lineage>
        <taxon>Eukaryota</taxon>
        <taxon>Viridiplantae</taxon>
        <taxon>Streptophyta</taxon>
        <taxon>Embryophyta</taxon>
        <taxon>Tracheophyta</taxon>
        <taxon>Spermatophyta</taxon>
        <taxon>Magnoliopsida</taxon>
        <taxon>eudicotyledons</taxon>
        <taxon>Gunneridae</taxon>
        <taxon>Pentapetalae</taxon>
        <taxon>rosids</taxon>
        <taxon>fabids</taxon>
        <taxon>Cucurbitales</taxon>
        <taxon>Cucurbitaceae</taxon>
        <taxon>Benincaseae</taxon>
        <taxon>Cucumis</taxon>
    </lineage>
</organism>
<keyword evidence="8" id="KW-0073">Auxin biosynthesis</keyword>
<reference evidence="11 12" key="2">
    <citation type="journal article" date="2009" name="PLoS ONE">
        <title>An integrated genetic and cytogenetic map of the cucumber genome.</title>
        <authorList>
            <person name="Ren Y."/>
            <person name="Zhang Z."/>
            <person name="Liu J."/>
            <person name="Staub J.E."/>
            <person name="Han Y."/>
            <person name="Cheng Z."/>
            <person name="Li X."/>
            <person name="Lu J."/>
            <person name="Miao H."/>
            <person name="Kang H."/>
            <person name="Xie B."/>
            <person name="Gu X."/>
            <person name="Wang X."/>
            <person name="Du Y."/>
            <person name="Jin W."/>
            <person name="Huang S."/>
        </authorList>
    </citation>
    <scope>NUCLEOTIDE SEQUENCE [LARGE SCALE GENOMIC DNA]</scope>
    <source>
        <strain evidence="12">cv. 9930</strain>
    </source>
</reference>
<keyword evidence="6" id="KW-0521">NADP</keyword>
<dbReference type="SUPFAM" id="SSF51905">
    <property type="entry name" value="FAD/NAD(P)-binding domain"/>
    <property type="match status" value="2"/>
</dbReference>
<reference evidence="11 12" key="3">
    <citation type="journal article" date="2010" name="BMC Genomics">
        <title>Transcriptome sequencing and comparative analysis of cucumber flowers with different sex types.</title>
        <authorList>
            <person name="Guo S."/>
            <person name="Zheng Y."/>
            <person name="Joung J.G."/>
            <person name="Liu S."/>
            <person name="Zhang Z."/>
            <person name="Crasta O.R."/>
            <person name="Sobral B.W."/>
            <person name="Xu Y."/>
            <person name="Huang S."/>
            <person name="Fei Z."/>
        </authorList>
    </citation>
    <scope>NUCLEOTIDE SEQUENCE [LARGE SCALE GENOMIC DNA]</scope>
    <source>
        <strain evidence="12">cv. 9930</strain>
    </source>
</reference>
<dbReference type="Proteomes" id="UP000029981">
    <property type="component" value="Chromosome 7"/>
</dbReference>
<keyword evidence="12" id="KW-1185">Reference proteome</keyword>
<dbReference type="OMA" id="LYCVGLC"/>
<dbReference type="PRINTS" id="PR00368">
    <property type="entry name" value="FADPNR"/>
</dbReference>
<dbReference type="STRING" id="3659.A0A0A0KAJ7"/>
<evidence type="ECO:0000256" key="10">
    <source>
        <dbReference type="RuleBase" id="RU361177"/>
    </source>
</evidence>
<comment type="catalytic activity">
    <reaction evidence="9">
        <text>indole-3-pyruvate + NADPH + O2 + H(+) = (indol-3-yl)acetate + CO2 + NADP(+) + H2O</text>
        <dbReference type="Rhea" id="RHEA:34331"/>
        <dbReference type="ChEBI" id="CHEBI:15377"/>
        <dbReference type="ChEBI" id="CHEBI:15378"/>
        <dbReference type="ChEBI" id="CHEBI:15379"/>
        <dbReference type="ChEBI" id="CHEBI:16526"/>
        <dbReference type="ChEBI" id="CHEBI:17640"/>
        <dbReference type="ChEBI" id="CHEBI:30854"/>
        <dbReference type="ChEBI" id="CHEBI:57783"/>
        <dbReference type="ChEBI" id="CHEBI:58349"/>
        <dbReference type="EC" id="1.14.13.168"/>
    </reaction>
</comment>